<dbReference type="InterPro" id="IPR019587">
    <property type="entry name" value="Polyketide_cyclase/dehydratase"/>
</dbReference>
<keyword evidence="2" id="KW-1185">Reference proteome</keyword>
<name>A0ABV7AH74_9RHOB</name>
<dbReference type="EMBL" id="JBHRSK010000006">
    <property type="protein sequence ID" value="MFC2968475.1"/>
    <property type="molecule type" value="Genomic_DNA"/>
</dbReference>
<organism evidence="1 2">
    <name type="scientific">Acidimangrovimonas pyrenivorans</name>
    <dbReference type="NCBI Taxonomy" id="2030798"/>
    <lineage>
        <taxon>Bacteria</taxon>
        <taxon>Pseudomonadati</taxon>
        <taxon>Pseudomonadota</taxon>
        <taxon>Alphaproteobacteria</taxon>
        <taxon>Rhodobacterales</taxon>
        <taxon>Paracoccaceae</taxon>
        <taxon>Acidimangrovimonas</taxon>
    </lineage>
</organism>
<dbReference type="InterPro" id="IPR023393">
    <property type="entry name" value="START-like_dom_sf"/>
</dbReference>
<dbReference type="Pfam" id="PF10604">
    <property type="entry name" value="Polyketide_cyc2"/>
    <property type="match status" value="1"/>
</dbReference>
<evidence type="ECO:0000313" key="1">
    <source>
        <dbReference type="EMBL" id="MFC2968475.1"/>
    </source>
</evidence>
<dbReference type="CDD" id="cd07812">
    <property type="entry name" value="SRPBCC"/>
    <property type="match status" value="1"/>
</dbReference>
<dbReference type="RefSeq" id="WP_377833175.1">
    <property type="nucleotide sequence ID" value="NZ_JBHRSK010000006.1"/>
</dbReference>
<protein>
    <submittedName>
        <fullName evidence="1">SRPBCC family protein</fullName>
    </submittedName>
</protein>
<gene>
    <name evidence="1" type="ORF">ACFOES_10250</name>
</gene>
<dbReference type="Proteomes" id="UP001595443">
    <property type="component" value="Unassembled WGS sequence"/>
</dbReference>
<sequence>MNLSTREDIEAPVDYVFTALSDFGDFERAALRRGAEVTRTDDLGAIGPGAAWRAQFEMRGKPRRLDVTLAEYDHPRRMRFDGESKNVEGELVYELHELSPRRTRVIVKVEMRPLSLPARIALQSLRLAKTRTNAKFGRRVRGFVHEIEGRYRSGAA</sequence>
<accession>A0ABV7AH74</accession>
<reference evidence="2" key="1">
    <citation type="journal article" date="2019" name="Int. J. Syst. Evol. Microbiol.">
        <title>The Global Catalogue of Microorganisms (GCM) 10K type strain sequencing project: providing services to taxonomists for standard genome sequencing and annotation.</title>
        <authorList>
            <consortium name="The Broad Institute Genomics Platform"/>
            <consortium name="The Broad Institute Genome Sequencing Center for Infectious Disease"/>
            <person name="Wu L."/>
            <person name="Ma J."/>
        </authorList>
    </citation>
    <scope>NUCLEOTIDE SEQUENCE [LARGE SCALE GENOMIC DNA]</scope>
    <source>
        <strain evidence="2">KCTC 62192</strain>
    </source>
</reference>
<proteinExistence type="predicted"/>
<evidence type="ECO:0000313" key="2">
    <source>
        <dbReference type="Proteomes" id="UP001595443"/>
    </source>
</evidence>
<comment type="caution">
    <text evidence="1">The sequence shown here is derived from an EMBL/GenBank/DDBJ whole genome shotgun (WGS) entry which is preliminary data.</text>
</comment>
<dbReference type="Gene3D" id="3.30.530.20">
    <property type="match status" value="1"/>
</dbReference>
<dbReference type="SUPFAM" id="SSF55961">
    <property type="entry name" value="Bet v1-like"/>
    <property type="match status" value="1"/>
</dbReference>